<dbReference type="PANTHER" id="PTHR13774">
    <property type="entry name" value="PHENAZINE BIOSYNTHESIS PROTEIN"/>
    <property type="match status" value="1"/>
</dbReference>
<evidence type="ECO:0000256" key="1">
    <source>
        <dbReference type="ARBA" id="ARBA00008270"/>
    </source>
</evidence>
<evidence type="ECO:0000256" key="2">
    <source>
        <dbReference type="ARBA" id="ARBA00023235"/>
    </source>
</evidence>
<evidence type="ECO:0000256" key="3">
    <source>
        <dbReference type="PIRSR" id="PIRSR016184-1"/>
    </source>
</evidence>
<protein>
    <submittedName>
        <fullName evidence="4">PhzF family phenazine biosynthesis protein</fullName>
    </submittedName>
</protein>
<comment type="similarity">
    <text evidence="1">Belongs to the PhzF family.</text>
</comment>
<dbReference type="AlphaFoldDB" id="A0A0T6DS07"/>
<dbReference type="GO" id="GO:0016853">
    <property type="term" value="F:isomerase activity"/>
    <property type="evidence" value="ECO:0007669"/>
    <property type="project" value="UniProtKB-KW"/>
</dbReference>
<evidence type="ECO:0000313" key="5">
    <source>
        <dbReference type="Proteomes" id="UP000051202"/>
    </source>
</evidence>
<dbReference type="NCBIfam" id="TIGR00654">
    <property type="entry name" value="PhzF_family"/>
    <property type="match status" value="1"/>
</dbReference>
<dbReference type="PANTHER" id="PTHR13774:SF39">
    <property type="entry name" value="BIOSYNTHESIS PROTEIN, PUTATIVE-RELATED"/>
    <property type="match status" value="1"/>
</dbReference>
<dbReference type="SUPFAM" id="SSF54506">
    <property type="entry name" value="Diaminopimelate epimerase-like"/>
    <property type="match status" value="1"/>
</dbReference>
<evidence type="ECO:0000313" key="4">
    <source>
        <dbReference type="EMBL" id="KRU22703.1"/>
    </source>
</evidence>
<sequence length="276" mass="29644">MNIQRIAAFPKGLEGGNPAGVVLCELMPDAITMQSLAAEIGYSETVFAAPHDNGWRVRYFSPKVEVDFCGHATIALGATLAKHFGQGVFHLTLNHAQISVEGYCSDQNWGAAFVSPPTHSRPISTQLLTEALSLFGLTEADLDPRIPPAIAHAGGDHLILAVNDRRTLQAMQYHQENGHHLSVQESLVTFNLIYAEQAQIFYSRNPFPVGGVFEDPATGSAAAALAGYLRDINWPHSGSIVIYQGEDMGMPSCLTAEISPRLGAGIKVSGNVRPIV</sequence>
<keyword evidence="5" id="KW-1185">Reference proteome</keyword>
<dbReference type="STRING" id="554343.AS194_07455"/>
<name>A0A0T6DS07_9GAMM</name>
<dbReference type="GO" id="GO:0005737">
    <property type="term" value="C:cytoplasm"/>
    <property type="evidence" value="ECO:0007669"/>
    <property type="project" value="TreeGrafter"/>
</dbReference>
<dbReference type="InterPro" id="IPR003719">
    <property type="entry name" value="Phenazine_PhzF-like"/>
</dbReference>
<dbReference type="Gene3D" id="3.10.310.10">
    <property type="entry name" value="Diaminopimelate Epimerase, Chain A, domain 1"/>
    <property type="match status" value="2"/>
</dbReference>
<dbReference type="EMBL" id="LNDJ01000060">
    <property type="protein sequence ID" value="KRU22703.1"/>
    <property type="molecule type" value="Genomic_DNA"/>
</dbReference>
<organism evidence="4 5">
    <name type="scientific">Psychrobacter piscatorii</name>
    <dbReference type="NCBI Taxonomy" id="554343"/>
    <lineage>
        <taxon>Bacteria</taxon>
        <taxon>Pseudomonadati</taxon>
        <taxon>Pseudomonadota</taxon>
        <taxon>Gammaproteobacteria</taxon>
        <taxon>Moraxellales</taxon>
        <taxon>Moraxellaceae</taxon>
        <taxon>Psychrobacter</taxon>
    </lineage>
</organism>
<feature type="active site" evidence="3">
    <location>
        <position position="44"/>
    </location>
</feature>
<dbReference type="RefSeq" id="WP_058024483.1">
    <property type="nucleotide sequence ID" value="NZ_LNDJ01000060.1"/>
</dbReference>
<reference evidence="4 5" key="1">
    <citation type="submission" date="2015-11" db="EMBL/GenBank/DDBJ databases">
        <title>Permanent draft genome of Psychrobacter piscatorii LQ58.</title>
        <authorList>
            <person name="Zhou M."/>
            <person name="Dong B."/>
            <person name="Liu Q."/>
        </authorList>
    </citation>
    <scope>NUCLEOTIDE SEQUENCE [LARGE SCALE GENOMIC DNA]</scope>
    <source>
        <strain evidence="4 5">LQ58</strain>
    </source>
</reference>
<comment type="caution">
    <text evidence="4">The sequence shown here is derived from an EMBL/GenBank/DDBJ whole genome shotgun (WGS) entry which is preliminary data.</text>
</comment>
<keyword evidence="2" id="KW-0413">Isomerase</keyword>
<proteinExistence type="inferred from homology"/>
<accession>A0A0T6DS07</accession>
<dbReference type="PIRSF" id="PIRSF016184">
    <property type="entry name" value="PhzC_PhzF"/>
    <property type="match status" value="1"/>
</dbReference>
<dbReference type="Proteomes" id="UP000051202">
    <property type="component" value="Unassembled WGS sequence"/>
</dbReference>
<dbReference type="Pfam" id="PF02567">
    <property type="entry name" value="PhzC-PhzF"/>
    <property type="match status" value="1"/>
</dbReference>
<gene>
    <name evidence="4" type="ORF">AS194_07455</name>
</gene>